<dbReference type="AlphaFoldDB" id="A0AAV7RJ31"/>
<proteinExistence type="predicted"/>
<organism evidence="1 2">
    <name type="scientific">Pleurodeles waltl</name>
    <name type="common">Iberian ribbed newt</name>
    <dbReference type="NCBI Taxonomy" id="8319"/>
    <lineage>
        <taxon>Eukaryota</taxon>
        <taxon>Metazoa</taxon>
        <taxon>Chordata</taxon>
        <taxon>Craniata</taxon>
        <taxon>Vertebrata</taxon>
        <taxon>Euteleostomi</taxon>
        <taxon>Amphibia</taxon>
        <taxon>Batrachia</taxon>
        <taxon>Caudata</taxon>
        <taxon>Salamandroidea</taxon>
        <taxon>Salamandridae</taxon>
        <taxon>Pleurodelinae</taxon>
        <taxon>Pleurodeles</taxon>
    </lineage>
</organism>
<sequence length="78" mass="8787">MRNCGSDLRGPERQVSAAVVLHWYEEWPVRCLHNATGAGVPCDQRHCSGHPPRSGGADRWIVIRERCTVTHLPTLKEE</sequence>
<dbReference type="Proteomes" id="UP001066276">
    <property type="component" value="Chromosome 5"/>
</dbReference>
<evidence type="ECO:0000313" key="1">
    <source>
        <dbReference type="EMBL" id="KAJ1151622.1"/>
    </source>
</evidence>
<name>A0AAV7RJ31_PLEWA</name>
<gene>
    <name evidence="1" type="ORF">NDU88_004402</name>
</gene>
<evidence type="ECO:0000313" key="2">
    <source>
        <dbReference type="Proteomes" id="UP001066276"/>
    </source>
</evidence>
<comment type="caution">
    <text evidence="1">The sequence shown here is derived from an EMBL/GenBank/DDBJ whole genome shotgun (WGS) entry which is preliminary data.</text>
</comment>
<keyword evidence="2" id="KW-1185">Reference proteome</keyword>
<reference evidence="1" key="1">
    <citation type="journal article" date="2022" name="bioRxiv">
        <title>Sequencing and chromosome-scale assembly of the giantPleurodeles waltlgenome.</title>
        <authorList>
            <person name="Brown T."/>
            <person name="Elewa A."/>
            <person name="Iarovenko S."/>
            <person name="Subramanian E."/>
            <person name="Araus A.J."/>
            <person name="Petzold A."/>
            <person name="Susuki M."/>
            <person name="Suzuki K.-i.T."/>
            <person name="Hayashi T."/>
            <person name="Toyoda A."/>
            <person name="Oliveira C."/>
            <person name="Osipova E."/>
            <person name="Leigh N.D."/>
            <person name="Simon A."/>
            <person name="Yun M.H."/>
        </authorList>
    </citation>
    <scope>NUCLEOTIDE SEQUENCE</scope>
    <source>
        <strain evidence="1">20211129_DDA</strain>
        <tissue evidence="1">Liver</tissue>
    </source>
</reference>
<accession>A0AAV7RJ31</accession>
<protein>
    <submittedName>
        <fullName evidence="1">Uncharacterized protein</fullName>
    </submittedName>
</protein>
<dbReference type="EMBL" id="JANPWB010000009">
    <property type="protein sequence ID" value="KAJ1151622.1"/>
    <property type="molecule type" value="Genomic_DNA"/>
</dbReference>